<feature type="transmembrane region" description="Helical" evidence="7">
    <location>
        <begin position="12"/>
        <end position="30"/>
    </location>
</feature>
<dbReference type="RefSeq" id="WP_116622463.1">
    <property type="nucleotide sequence ID" value="NZ_QURN01000002.1"/>
</dbReference>
<dbReference type="PANTHER" id="PTHR33452:SF4">
    <property type="entry name" value="BLL4328 PROTEIN"/>
    <property type="match status" value="1"/>
</dbReference>
<keyword evidence="9" id="KW-1185">Reference proteome</keyword>
<feature type="transmembrane region" description="Helical" evidence="7">
    <location>
        <begin position="42"/>
        <end position="64"/>
    </location>
</feature>
<evidence type="ECO:0000313" key="9">
    <source>
        <dbReference type="Proteomes" id="UP000262379"/>
    </source>
</evidence>
<evidence type="ECO:0000256" key="3">
    <source>
        <dbReference type="ARBA" id="ARBA00022475"/>
    </source>
</evidence>
<dbReference type="InterPro" id="IPR051907">
    <property type="entry name" value="DoxX-like_oxidoreductase"/>
</dbReference>
<dbReference type="Proteomes" id="UP000262379">
    <property type="component" value="Unassembled WGS sequence"/>
</dbReference>
<keyword evidence="4 7" id="KW-0812">Transmembrane</keyword>
<dbReference type="AlphaFoldDB" id="A0A371XIX1"/>
<keyword evidence="5 7" id="KW-1133">Transmembrane helix</keyword>
<evidence type="ECO:0000256" key="4">
    <source>
        <dbReference type="ARBA" id="ARBA00022692"/>
    </source>
</evidence>
<evidence type="ECO:0000256" key="6">
    <source>
        <dbReference type="ARBA" id="ARBA00023136"/>
    </source>
</evidence>
<dbReference type="GO" id="GO:0005886">
    <property type="term" value="C:plasma membrane"/>
    <property type="evidence" value="ECO:0007669"/>
    <property type="project" value="UniProtKB-SubCell"/>
</dbReference>
<evidence type="ECO:0000256" key="1">
    <source>
        <dbReference type="ARBA" id="ARBA00004651"/>
    </source>
</evidence>
<evidence type="ECO:0000256" key="7">
    <source>
        <dbReference type="SAM" id="Phobius"/>
    </source>
</evidence>
<comment type="similarity">
    <text evidence="2">Belongs to the DoxX family.</text>
</comment>
<protein>
    <submittedName>
        <fullName evidence="8">DoxX family protein</fullName>
    </submittedName>
</protein>
<dbReference type="EMBL" id="QURN01000002">
    <property type="protein sequence ID" value="RFC69167.1"/>
    <property type="molecule type" value="Genomic_DNA"/>
</dbReference>
<name>A0A371XIX1_9HYPH</name>
<evidence type="ECO:0000313" key="8">
    <source>
        <dbReference type="EMBL" id="RFC69167.1"/>
    </source>
</evidence>
<proteinExistence type="inferred from homology"/>
<gene>
    <name evidence="8" type="ORF">DY251_02825</name>
</gene>
<sequence length="129" mass="13726">MDFAFLRPYAPHLLSILRIFSAGTFFTHGTMKLLGWPAEFPYPLNGLTTTAAVLEIVGGLLLTVGLFSRPVAFVLSGLMAFAYFLGHAGSGFFPVLNGGEAAMLFCFIFLYIAAAGPGPISVDAQMGRS</sequence>
<accession>A0A371XIX1</accession>
<keyword evidence="3" id="KW-1003">Cell membrane</keyword>
<dbReference type="InterPro" id="IPR032808">
    <property type="entry name" value="DoxX"/>
</dbReference>
<evidence type="ECO:0000256" key="2">
    <source>
        <dbReference type="ARBA" id="ARBA00006679"/>
    </source>
</evidence>
<feature type="transmembrane region" description="Helical" evidence="7">
    <location>
        <begin position="101"/>
        <end position="122"/>
    </location>
</feature>
<reference evidence="9" key="1">
    <citation type="submission" date="2018-08" db="EMBL/GenBank/DDBJ databases">
        <authorList>
            <person name="Im W.T."/>
        </authorList>
    </citation>
    <scope>NUCLEOTIDE SEQUENCE [LARGE SCALE GENOMIC DNA]</scope>
    <source>
        <strain evidence="9">LA-28</strain>
    </source>
</reference>
<evidence type="ECO:0000256" key="5">
    <source>
        <dbReference type="ARBA" id="ARBA00022989"/>
    </source>
</evidence>
<comment type="caution">
    <text evidence="8">The sequence shown here is derived from an EMBL/GenBank/DDBJ whole genome shotgun (WGS) entry which is preliminary data.</text>
</comment>
<keyword evidence="6 7" id="KW-0472">Membrane</keyword>
<dbReference type="PANTHER" id="PTHR33452">
    <property type="entry name" value="OXIDOREDUCTASE CATD-RELATED"/>
    <property type="match status" value="1"/>
</dbReference>
<feature type="transmembrane region" description="Helical" evidence="7">
    <location>
        <begin position="71"/>
        <end position="95"/>
    </location>
</feature>
<dbReference type="Pfam" id="PF07681">
    <property type="entry name" value="DoxX"/>
    <property type="match status" value="1"/>
</dbReference>
<organism evidence="8 9">
    <name type="scientific">Mesorhizobium denitrificans</name>
    <dbReference type="NCBI Taxonomy" id="2294114"/>
    <lineage>
        <taxon>Bacteria</taxon>
        <taxon>Pseudomonadati</taxon>
        <taxon>Pseudomonadota</taxon>
        <taxon>Alphaproteobacteria</taxon>
        <taxon>Hyphomicrobiales</taxon>
        <taxon>Phyllobacteriaceae</taxon>
        <taxon>Mesorhizobium</taxon>
    </lineage>
</organism>
<comment type="subcellular location">
    <subcellularLocation>
        <location evidence="1">Cell membrane</location>
        <topology evidence="1">Multi-pass membrane protein</topology>
    </subcellularLocation>
</comment>